<gene>
    <name evidence="1" type="ORF">SAMN05444274_1221</name>
</gene>
<dbReference type="RefSeq" id="WP_073003609.1">
    <property type="nucleotide sequence ID" value="NZ_FQUM01000022.1"/>
</dbReference>
<dbReference type="OrthoDB" id="924386at2"/>
<reference evidence="1 2" key="1">
    <citation type="submission" date="2016-11" db="EMBL/GenBank/DDBJ databases">
        <authorList>
            <person name="Jaros S."/>
            <person name="Januszkiewicz K."/>
            <person name="Wedrychowicz H."/>
        </authorList>
    </citation>
    <scope>NUCLEOTIDE SEQUENCE [LARGE SCALE GENOMIC DNA]</scope>
    <source>
        <strain evidence="1 2">DSM 26910</strain>
    </source>
</reference>
<sequence length="339" mass="39239">MKTLKILLFAFIITLTSCIKIFNNDDYDFTYETIVIELPVNLENINSSFDDYNSDLPFPAFRHGIYFSTNRNSSGDNFDIIYKSMDISYHSKDDILDVSYVSDANSYNKYASKVLETINTDFDEYGPFYHFGDETYEYFFYANNESGNFDIKYASSKKLDFGTYNAQEIINTPESFESINSEYDDYYPCIFNENKSLVFCSNREMEVFSIYETAFVEDEINPNYLVATEHEIVRNAILSSDKNDKCPFVVGNIMVFTSDREGGYGGFDLYFSQYLDGKWSQPQNLGDKINSEYDEYRPIIVPFGEFDDTMLIFSSNRPGGKGGFDLYAARTKKLPKIEY</sequence>
<dbReference type="EMBL" id="FQUM01000022">
    <property type="protein sequence ID" value="SHG02914.1"/>
    <property type="molecule type" value="Genomic_DNA"/>
</dbReference>
<proteinExistence type="predicted"/>
<evidence type="ECO:0000313" key="2">
    <source>
        <dbReference type="Proteomes" id="UP000184164"/>
    </source>
</evidence>
<keyword evidence="2" id="KW-1185">Reference proteome</keyword>
<name>A0A1M5GGR1_9BACT</name>
<dbReference type="AlphaFoldDB" id="A0A1M5GGR1"/>
<accession>A0A1M5GGR1</accession>
<organism evidence="1 2">
    <name type="scientific">Mariniphaga anaerophila</name>
    <dbReference type="NCBI Taxonomy" id="1484053"/>
    <lineage>
        <taxon>Bacteria</taxon>
        <taxon>Pseudomonadati</taxon>
        <taxon>Bacteroidota</taxon>
        <taxon>Bacteroidia</taxon>
        <taxon>Marinilabiliales</taxon>
        <taxon>Prolixibacteraceae</taxon>
        <taxon>Mariniphaga</taxon>
    </lineage>
</organism>
<dbReference type="PROSITE" id="PS51257">
    <property type="entry name" value="PROKAR_LIPOPROTEIN"/>
    <property type="match status" value="1"/>
</dbReference>
<dbReference type="InterPro" id="IPR011659">
    <property type="entry name" value="WD40"/>
</dbReference>
<protein>
    <submittedName>
        <fullName evidence="1">WD40-like Beta Propeller Repeat</fullName>
    </submittedName>
</protein>
<dbReference type="Pfam" id="PF07676">
    <property type="entry name" value="PD40"/>
    <property type="match status" value="2"/>
</dbReference>
<dbReference type="Proteomes" id="UP000184164">
    <property type="component" value="Unassembled WGS sequence"/>
</dbReference>
<dbReference type="STRING" id="1484053.SAMN05444274_1221"/>
<evidence type="ECO:0000313" key="1">
    <source>
        <dbReference type="EMBL" id="SHG02914.1"/>
    </source>
</evidence>
<dbReference type="SUPFAM" id="SSF82171">
    <property type="entry name" value="DPP6 N-terminal domain-like"/>
    <property type="match status" value="1"/>
</dbReference>